<dbReference type="SUPFAM" id="SSF51905">
    <property type="entry name" value="FAD/NAD(P)-binding domain"/>
    <property type="match status" value="1"/>
</dbReference>
<feature type="compositionally biased region" description="Basic and acidic residues" evidence="3">
    <location>
        <begin position="30"/>
        <end position="39"/>
    </location>
</feature>
<dbReference type="OrthoDB" id="103324at2"/>
<accession>A0A5P2C5X6</accession>
<reference evidence="5 6" key="1">
    <citation type="submission" date="2018-05" db="EMBL/GenBank/DDBJ databases">
        <title>Streptomyces venezuelae.</title>
        <authorList>
            <person name="Kim W."/>
            <person name="Lee N."/>
            <person name="Cho B.-K."/>
        </authorList>
    </citation>
    <scope>NUCLEOTIDE SEQUENCE [LARGE SCALE GENOMIC DNA]</scope>
    <source>
        <strain evidence="5 6">ATCC 14584</strain>
    </source>
</reference>
<evidence type="ECO:0000313" key="5">
    <source>
        <dbReference type="EMBL" id="QES38175.1"/>
    </source>
</evidence>
<evidence type="ECO:0000313" key="6">
    <source>
        <dbReference type="Proteomes" id="UP000322927"/>
    </source>
</evidence>
<gene>
    <name evidence="5" type="ORF">DEJ48_36410</name>
</gene>
<name>A0A5P2C5X6_STRVZ</name>
<dbReference type="GO" id="GO:0071949">
    <property type="term" value="F:FAD binding"/>
    <property type="evidence" value="ECO:0007669"/>
    <property type="project" value="InterPro"/>
</dbReference>
<dbReference type="Pfam" id="PF01494">
    <property type="entry name" value="FAD_binding_3"/>
    <property type="match status" value="1"/>
</dbReference>
<dbReference type="InterPro" id="IPR036188">
    <property type="entry name" value="FAD/NAD-bd_sf"/>
</dbReference>
<dbReference type="PRINTS" id="PR00420">
    <property type="entry name" value="RNGMNOXGNASE"/>
</dbReference>
<keyword evidence="2" id="KW-0503">Monooxygenase</keyword>
<evidence type="ECO:0000256" key="1">
    <source>
        <dbReference type="ARBA" id="ARBA00023002"/>
    </source>
</evidence>
<dbReference type="EMBL" id="CP029192">
    <property type="protein sequence ID" value="QES38175.1"/>
    <property type="molecule type" value="Genomic_DNA"/>
</dbReference>
<dbReference type="Proteomes" id="UP000322927">
    <property type="component" value="Chromosome"/>
</dbReference>
<organism evidence="5 6">
    <name type="scientific">Streptomyces venezuelae</name>
    <dbReference type="NCBI Taxonomy" id="54571"/>
    <lineage>
        <taxon>Bacteria</taxon>
        <taxon>Bacillati</taxon>
        <taxon>Actinomycetota</taxon>
        <taxon>Actinomycetes</taxon>
        <taxon>Kitasatosporales</taxon>
        <taxon>Streptomycetaceae</taxon>
        <taxon>Streptomyces</taxon>
    </lineage>
</organism>
<feature type="compositionally biased region" description="Basic residues" evidence="3">
    <location>
        <begin position="1"/>
        <end position="17"/>
    </location>
</feature>
<sequence>MARHRHLGLRMPRHPRRAPAIPAVPHHGGGARERHEAGRARRRPAGDLAPLNPPRSRTKRSSRPIGLGGEMYDVIVVGARISGASTAMLLSKAGHRVLLLDRAVFPGGKAAATNLVHPPGILRLKKWGLLDELTATGCPPIREYGLQSGPARLMAELPSVEGVNEAYSPERSRLDQILLDAAVKAGAELRTGVSLRSLLTDEHGTVTGVRGETEDRTPVIEHARLVVGADGSNSTVARLVDAEKYDAHPVLNKSHWSYWEGLPHDGRVRTYRHAHKHAFTWPTHDGLTIVGVALPVADFKARSDEDRDRTVISAFEEVDPARAELLRQTKRADRWMTGSVPNFLRRSDGPGWALVGDAGYTRDPITAAGITDALRSAELLSEAVDAGLTGRRPLPEALASYGRQRDALVSGHYRYTRDHATIANHSREEIAFIRAMTRSPTHGRDMVGMFATMIHPSQFYSAANIHALLDHLEPGAGPGWKLRMVRWLVRGAPRHVPPAPRVADRLIAKNLGPMGTYLA</sequence>
<keyword evidence="1" id="KW-0560">Oxidoreductase</keyword>
<dbReference type="InterPro" id="IPR050493">
    <property type="entry name" value="FAD-dep_Monooxygenase_BioMet"/>
</dbReference>
<dbReference type="AlphaFoldDB" id="A0A5P2C5X6"/>
<dbReference type="Gene3D" id="3.50.50.60">
    <property type="entry name" value="FAD/NAD(P)-binding domain"/>
    <property type="match status" value="1"/>
</dbReference>
<dbReference type="InterPro" id="IPR002938">
    <property type="entry name" value="FAD-bd"/>
</dbReference>
<evidence type="ECO:0000256" key="2">
    <source>
        <dbReference type="ARBA" id="ARBA00023033"/>
    </source>
</evidence>
<feature type="region of interest" description="Disordered" evidence="3">
    <location>
        <begin position="1"/>
        <end position="64"/>
    </location>
</feature>
<evidence type="ECO:0000259" key="4">
    <source>
        <dbReference type="Pfam" id="PF01494"/>
    </source>
</evidence>
<protein>
    <recommendedName>
        <fullName evidence="4">FAD-binding domain-containing protein</fullName>
    </recommendedName>
</protein>
<evidence type="ECO:0000256" key="3">
    <source>
        <dbReference type="SAM" id="MobiDB-lite"/>
    </source>
</evidence>
<dbReference type="PANTHER" id="PTHR13789:SF309">
    <property type="entry name" value="PUTATIVE (AFU_ORTHOLOGUE AFUA_6G14510)-RELATED"/>
    <property type="match status" value="1"/>
</dbReference>
<proteinExistence type="predicted"/>
<dbReference type="GO" id="GO:0004497">
    <property type="term" value="F:monooxygenase activity"/>
    <property type="evidence" value="ECO:0007669"/>
    <property type="project" value="UniProtKB-KW"/>
</dbReference>
<dbReference type="PANTHER" id="PTHR13789">
    <property type="entry name" value="MONOOXYGENASE"/>
    <property type="match status" value="1"/>
</dbReference>
<feature type="domain" description="FAD-binding" evidence="4">
    <location>
        <begin position="72"/>
        <end position="409"/>
    </location>
</feature>